<dbReference type="EMBL" id="BGZK01000003">
    <property type="protein sequence ID" value="GBO99703.1"/>
    <property type="molecule type" value="Genomic_DNA"/>
</dbReference>
<name>A0A4C1SCE5_EUMVA</name>
<reference evidence="2 3" key="1">
    <citation type="journal article" date="2019" name="Commun. Biol.">
        <title>The bagworm genome reveals a unique fibroin gene that provides high tensile strength.</title>
        <authorList>
            <person name="Kono N."/>
            <person name="Nakamura H."/>
            <person name="Ohtoshi R."/>
            <person name="Tomita M."/>
            <person name="Numata K."/>
            <person name="Arakawa K."/>
        </authorList>
    </citation>
    <scope>NUCLEOTIDE SEQUENCE [LARGE SCALE GENOMIC DNA]</scope>
</reference>
<evidence type="ECO:0000313" key="2">
    <source>
        <dbReference type="EMBL" id="GBO99703.1"/>
    </source>
</evidence>
<accession>A0A4C1SCE5</accession>
<evidence type="ECO:0000313" key="3">
    <source>
        <dbReference type="Proteomes" id="UP000299102"/>
    </source>
</evidence>
<feature type="region of interest" description="Disordered" evidence="1">
    <location>
        <begin position="1"/>
        <end position="26"/>
    </location>
</feature>
<gene>
    <name evidence="2" type="ORF">EVAR_799_1</name>
</gene>
<sequence length="142" mass="16047">MPSGKCRQSHPPGYLSQRKPHPPCLGEHDKLSVKDFVILLMRTVFNNLQSAHSKREGHKVQTVQPELKILWDGITSNSGPDRIRRKTGDNSWKIKSLVMTNSKRILQRGPALMDRDAGDKSCSLLPMQTVQKFSIRKSSLTD</sequence>
<proteinExistence type="predicted"/>
<dbReference type="AlphaFoldDB" id="A0A4C1SCE5"/>
<protein>
    <submittedName>
        <fullName evidence="2">Uncharacterized protein</fullName>
    </submittedName>
</protein>
<dbReference type="Proteomes" id="UP000299102">
    <property type="component" value="Unassembled WGS sequence"/>
</dbReference>
<organism evidence="2 3">
    <name type="scientific">Eumeta variegata</name>
    <name type="common">Bagworm moth</name>
    <name type="synonym">Eumeta japonica</name>
    <dbReference type="NCBI Taxonomy" id="151549"/>
    <lineage>
        <taxon>Eukaryota</taxon>
        <taxon>Metazoa</taxon>
        <taxon>Ecdysozoa</taxon>
        <taxon>Arthropoda</taxon>
        <taxon>Hexapoda</taxon>
        <taxon>Insecta</taxon>
        <taxon>Pterygota</taxon>
        <taxon>Neoptera</taxon>
        <taxon>Endopterygota</taxon>
        <taxon>Lepidoptera</taxon>
        <taxon>Glossata</taxon>
        <taxon>Ditrysia</taxon>
        <taxon>Tineoidea</taxon>
        <taxon>Psychidae</taxon>
        <taxon>Oiketicinae</taxon>
        <taxon>Eumeta</taxon>
    </lineage>
</organism>
<keyword evidence="3" id="KW-1185">Reference proteome</keyword>
<comment type="caution">
    <text evidence="2">The sequence shown here is derived from an EMBL/GenBank/DDBJ whole genome shotgun (WGS) entry which is preliminary data.</text>
</comment>
<evidence type="ECO:0000256" key="1">
    <source>
        <dbReference type="SAM" id="MobiDB-lite"/>
    </source>
</evidence>